<comment type="caution">
    <text evidence="1">The sequence shown here is derived from an EMBL/GenBank/DDBJ whole genome shotgun (WGS) entry which is preliminary data.</text>
</comment>
<evidence type="ECO:0000313" key="2">
    <source>
        <dbReference type="Proteomes" id="UP001162162"/>
    </source>
</evidence>
<organism evidence="1 2">
    <name type="scientific">Aromia moschata</name>
    <dbReference type="NCBI Taxonomy" id="1265417"/>
    <lineage>
        <taxon>Eukaryota</taxon>
        <taxon>Metazoa</taxon>
        <taxon>Ecdysozoa</taxon>
        <taxon>Arthropoda</taxon>
        <taxon>Hexapoda</taxon>
        <taxon>Insecta</taxon>
        <taxon>Pterygota</taxon>
        <taxon>Neoptera</taxon>
        <taxon>Endopterygota</taxon>
        <taxon>Coleoptera</taxon>
        <taxon>Polyphaga</taxon>
        <taxon>Cucujiformia</taxon>
        <taxon>Chrysomeloidea</taxon>
        <taxon>Cerambycidae</taxon>
        <taxon>Cerambycinae</taxon>
        <taxon>Callichromatini</taxon>
        <taxon>Aromia</taxon>
    </lineage>
</organism>
<reference evidence="1" key="1">
    <citation type="journal article" date="2023" name="Insect Mol. Biol.">
        <title>Genome sequencing provides insights into the evolution of gene families encoding plant cell wall-degrading enzymes in longhorned beetles.</title>
        <authorList>
            <person name="Shin N.R."/>
            <person name="Okamura Y."/>
            <person name="Kirsch R."/>
            <person name="Pauchet Y."/>
        </authorList>
    </citation>
    <scope>NUCLEOTIDE SEQUENCE</scope>
    <source>
        <strain evidence="1">AMC_N1</strain>
    </source>
</reference>
<evidence type="ECO:0000313" key="1">
    <source>
        <dbReference type="EMBL" id="KAJ8933749.1"/>
    </source>
</evidence>
<sequence>MAIAMAGSSFQGVPSSVVPNVIGDSLEYILSDIGNEIIRIVDLNQLGTDIRTAAYMVAIQNVFNTLFYQE</sequence>
<dbReference type="Proteomes" id="UP001162162">
    <property type="component" value="Unassembled WGS sequence"/>
</dbReference>
<dbReference type="EMBL" id="JAPWTK010001165">
    <property type="protein sequence ID" value="KAJ8933749.1"/>
    <property type="molecule type" value="Genomic_DNA"/>
</dbReference>
<gene>
    <name evidence="1" type="ORF">NQ318_013120</name>
</gene>
<dbReference type="AlphaFoldDB" id="A0AAV8X4X3"/>
<protein>
    <submittedName>
        <fullName evidence="1">Uncharacterized protein</fullName>
    </submittedName>
</protein>
<feature type="non-terminal residue" evidence="1">
    <location>
        <position position="70"/>
    </location>
</feature>
<name>A0AAV8X4X3_9CUCU</name>
<proteinExistence type="predicted"/>
<keyword evidence="2" id="KW-1185">Reference proteome</keyword>
<accession>A0AAV8X4X3</accession>